<evidence type="ECO:0000259" key="1">
    <source>
        <dbReference type="PROSITE" id="PS50075"/>
    </source>
</evidence>
<dbReference type="InterPro" id="IPR009081">
    <property type="entry name" value="PP-bd_ACP"/>
</dbReference>
<dbReference type="AlphaFoldDB" id="A0A841K1P6"/>
<dbReference type="Gene3D" id="1.10.1200.10">
    <property type="entry name" value="ACP-like"/>
    <property type="match status" value="1"/>
</dbReference>
<dbReference type="Proteomes" id="UP000538666">
    <property type="component" value="Unassembled WGS sequence"/>
</dbReference>
<dbReference type="OrthoDB" id="9811033at2"/>
<proteinExistence type="predicted"/>
<dbReference type="Pfam" id="PF00550">
    <property type="entry name" value="PP-binding"/>
    <property type="match status" value="1"/>
</dbReference>
<dbReference type="InterPro" id="IPR036736">
    <property type="entry name" value="ACP-like_sf"/>
</dbReference>
<gene>
    <name evidence="2" type="ORF">HNQ77_002106</name>
</gene>
<keyword evidence="3" id="KW-1185">Reference proteome</keyword>
<name>A0A841K1P6_9BACT</name>
<sequence length="86" mass="9576">MADLTADSVLAGLQPIFEDVLDEPGIEITRDSNALNTPNWDSLAHIEILETVQRRFKVKFGLMELQKLKTVGDLVDLVLEKSQPAN</sequence>
<reference evidence="2 3" key="1">
    <citation type="submission" date="2020-08" db="EMBL/GenBank/DDBJ databases">
        <title>Genomic Encyclopedia of Type Strains, Phase IV (KMG-IV): sequencing the most valuable type-strain genomes for metagenomic binning, comparative biology and taxonomic classification.</title>
        <authorList>
            <person name="Goeker M."/>
        </authorList>
    </citation>
    <scope>NUCLEOTIDE SEQUENCE [LARGE SCALE GENOMIC DNA]</scope>
    <source>
        <strain evidence="2 3">DSM 103733</strain>
    </source>
</reference>
<organism evidence="2 3">
    <name type="scientific">Silvibacterium bohemicum</name>
    <dbReference type="NCBI Taxonomy" id="1577686"/>
    <lineage>
        <taxon>Bacteria</taxon>
        <taxon>Pseudomonadati</taxon>
        <taxon>Acidobacteriota</taxon>
        <taxon>Terriglobia</taxon>
        <taxon>Terriglobales</taxon>
        <taxon>Acidobacteriaceae</taxon>
        <taxon>Silvibacterium</taxon>
    </lineage>
</organism>
<accession>A0A841K1P6</accession>
<dbReference type="PROSITE" id="PS50075">
    <property type="entry name" value="CARRIER"/>
    <property type="match status" value="1"/>
</dbReference>
<comment type="caution">
    <text evidence="2">The sequence shown here is derived from an EMBL/GenBank/DDBJ whole genome shotgun (WGS) entry which is preliminary data.</text>
</comment>
<dbReference type="EMBL" id="JACHEK010000004">
    <property type="protein sequence ID" value="MBB6144154.1"/>
    <property type="molecule type" value="Genomic_DNA"/>
</dbReference>
<protein>
    <submittedName>
        <fullName evidence="2">Acyl carrier protein</fullName>
    </submittedName>
</protein>
<evidence type="ECO:0000313" key="2">
    <source>
        <dbReference type="EMBL" id="MBB6144154.1"/>
    </source>
</evidence>
<feature type="domain" description="Carrier" evidence="1">
    <location>
        <begin position="7"/>
        <end position="82"/>
    </location>
</feature>
<dbReference type="RefSeq" id="WP_050059178.1">
    <property type="nucleotide sequence ID" value="NZ_JACHEK010000004.1"/>
</dbReference>
<evidence type="ECO:0000313" key="3">
    <source>
        <dbReference type="Proteomes" id="UP000538666"/>
    </source>
</evidence>
<dbReference type="SUPFAM" id="SSF47336">
    <property type="entry name" value="ACP-like"/>
    <property type="match status" value="1"/>
</dbReference>